<evidence type="ECO:0000256" key="1">
    <source>
        <dbReference type="SAM" id="SignalP"/>
    </source>
</evidence>
<organism evidence="2 3">
    <name type="scientific">Plutella xylostella</name>
    <name type="common">Diamondback moth</name>
    <name type="synonym">Plutella maculipennis</name>
    <dbReference type="NCBI Taxonomy" id="51655"/>
    <lineage>
        <taxon>Eukaryota</taxon>
        <taxon>Metazoa</taxon>
        <taxon>Ecdysozoa</taxon>
        <taxon>Arthropoda</taxon>
        <taxon>Hexapoda</taxon>
        <taxon>Insecta</taxon>
        <taxon>Pterygota</taxon>
        <taxon>Neoptera</taxon>
        <taxon>Endopterygota</taxon>
        <taxon>Lepidoptera</taxon>
        <taxon>Glossata</taxon>
        <taxon>Ditrysia</taxon>
        <taxon>Yponomeutoidea</taxon>
        <taxon>Plutellidae</taxon>
        <taxon>Plutella</taxon>
    </lineage>
</organism>
<comment type="caution">
    <text evidence="2">The sequence shown here is derived from an EMBL/GenBank/DDBJ whole genome shotgun (WGS) entry which is preliminary data.</text>
</comment>
<dbReference type="AlphaFoldDB" id="A0A8S4FJV4"/>
<reference evidence="2" key="1">
    <citation type="submission" date="2020-11" db="EMBL/GenBank/DDBJ databases">
        <authorList>
            <person name="Whiteford S."/>
        </authorList>
    </citation>
    <scope>NUCLEOTIDE SEQUENCE</scope>
</reference>
<protein>
    <submittedName>
        <fullName evidence="2">(diamondback moth) hypothetical protein</fullName>
    </submittedName>
</protein>
<keyword evidence="3" id="KW-1185">Reference proteome</keyword>
<name>A0A8S4FJV4_PLUXY</name>
<sequence length="186" mass="20796">MMSLLKQAAIGVLCGLLFVSGFGMEKMVGEGKWSVLDVRACDNPGQYRDRVTVQRRKLNRTHDVFDGSFDLKELIDNDTAIRLECCKYVDGGCKPFQQINDRCFCCFAKEQGGDNFAEVLSAAGLDPPDCPLPVGAYDIYDFLMDYDSLPEEGFFGKFEAKIFAVKDFVDTACLSLTVEFNELDDE</sequence>
<evidence type="ECO:0000313" key="3">
    <source>
        <dbReference type="Proteomes" id="UP000653454"/>
    </source>
</evidence>
<accession>A0A8S4FJV4</accession>
<proteinExistence type="predicted"/>
<gene>
    <name evidence="2" type="ORF">PLXY2_LOCUS9349</name>
</gene>
<dbReference type="EMBL" id="CAJHNJ030000036">
    <property type="protein sequence ID" value="CAG9128762.1"/>
    <property type="molecule type" value="Genomic_DNA"/>
</dbReference>
<feature type="signal peptide" evidence="1">
    <location>
        <begin position="1"/>
        <end position="23"/>
    </location>
</feature>
<dbReference type="Proteomes" id="UP000653454">
    <property type="component" value="Unassembled WGS sequence"/>
</dbReference>
<keyword evidence="1" id="KW-0732">Signal</keyword>
<evidence type="ECO:0000313" key="2">
    <source>
        <dbReference type="EMBL" id="CAG9128762.1"/>
    </source>
</evidence>
<feature type="chain" id="PRO_5035784018" evidence="1">
    <location>
        <begin position="24"/>
        <end position="186"/>
    </location>
</feature>